<dbReference type="InterPro" id="IPR001675">
    <property type="entry name" value="Glyco_trans_29"/>
</dbReference>
<comment type="pathway">
    <text evidence="2">Protein modification; protein glycosylation.</text>
</comment>
<dbReference type="PIRSF" id="PIRSF005557">
    <property type="entry name" value="Sialyl_trans"/>
    <property type="match status" value="1"/>
</dbReference>
<keyword evidence="6" id="KW-0812">Transmembrane</keyword>
<dbReference type="PANTHER" id="PTHR45941:SF4">
    <property type="entry name" value="ST6 N-ACETYLGALACTOSAMINIDE ALPHA-2,6-SIALYLTRANSFERASE 2"/>
    <property type="match status" value="1"/>
</dbReference>
<comment type="catalytic activity">
    <reaction evidence="16">
        <text>a 3-O-[N-acetyl-alpha-D-galactosaminyl]-L-threonyl-[protein] + CMP-N-acetyl-beta-neuraminate = a 3-O-[N-acetyl-alpha-neuraminosyl-(2-&gt;6)-N-acetyl-alpha-D-galactosaminyl]-L-threonyl-[protein] + CMP + H(+)</text>
        <dbReference type="Rhea" id="RHEA:81643"/>
        <dbReference type="Rhea" id="RHEA-COMP:11689"/>
        <dbReference type="Rhea" id="RHEA-COMP:19720"/>
        <dbReference type="ChEBI" id="CHEBI:15378"/>
        <dbReference type="ChEBI" id="CHEBI:57812"/>
        <dbReference type="ChEBI" id="CHEBI:60377"/>
        <dbReference type="ChEBI" id="CHEBI:87075"/>
        <dbReference type="ChEBI" id="CHEBI:231970"/>
    </reaction>
    <physiologicalReaction direction="left-to-right" evidence="16">
        <dbReference type="Rhea" id="RHEA:81644"/>
    </physiologicalReaction>
</comment>
<keyword evidence="9" id="KW-0333">Golgi apparatus</keyword>
<evidence type="ECO:0000256" key="9">
    <source>
        <dbReference type="ARBA" id="ARBA00023034"/>
    </source>
</evidence>
<comment type="similarity">
    <text evidence="3">Belongs to the glycosyltransferase 29 family.</text>
</comment>
<evidence type="ECO:0000256" key="15">
    <source>
        <dbReference type="ARBA" id="ARBA00050664"/>
    </source>
</evidence>
<keyword evidence="10" id="KW-0472">Membrane</keyword>
<comment type="catalytic activity">
    <reaction evidence="13">
        <text>a beta-D-galactosyl-(1-&gt;3)-N-acetyl-alpha-D-galactosaminyl derivative + CMP-N-acetyl-beta-neuraminate = a beta-D-galactosyl-(1-&gt;3)-[N-acetyl-alpha-neuraminyl-(2-&gt;6)]-N-acetyl-alpha-D-galactosaminyl derivative + CMP + H(+)</text>
        <dbReference type="Rhea" id="RHEA:11136"/>
        <dbReference type="ChEBI" id="CHEBI:15378"/>
        <dbReference type="ChEBI" id="CHEBI:57812"/>
        <dbReference type="ChEBI" id="CHEBI:60377"/>
        <dbReference type="ChEBI" id="CHEBI:133470"/>
        <dbReference type="ChEBI" id="CHEBI:140764"/>
        <dbReference type="EC" id="2.4.3.3"/>
    </reaction>
    <physiologicalReaction direction="left-to-right" evidence="13">
        <dbReference type="Rhea" id="RHEA:11137"/>
    </physiologicalReaction>
</comment>
<evidence type="ECO:0000256" key="2">
    <source>
        <dbReference type="ARBA" id="ARBA00004922"/>
    </source>
</evidence>
<protein>
    <recommendedName>
        <fullName evidence="14">alpha-N-acetylgalactosaminide alpha-2,6-sialyltransferase</fullName>
        <ecNumber evidence="14">2.4.3.3</ecNumber>
    </recommendedName>
</protein>
<dbReference type="Proteomes" id="UP001066276">
    <property type="component" value="Chromosome 7"/>
</dbReference>
<evidence type="ECO:0000256" key="3">
    <source>
        <dbReference type="ARBA" id="ARBA00006003"/>
    </source>
</evidence>
<evidence type="ECO:0000256" key="16">
    <source>
        <dbReference type="ARBA" id="ARBA00052285"/>
    </source>
</evidence>
<evidence type="ECO:0000313" key="19">
    <source>
        <dbReference type="Proteomes" id="UP001066276"/>
    </source>
</evidence>
<dbReference type="Pfam" id="PF00777">
    <property type="entry name" value="Glyco_transf_29"/>
    <property type="match status" value="1"/>
</dbReference>
<evidence type="ECO:0000256" key="6">
    <source>
        <dbReference type="ARBA" id="ARBA00022692"/>
    </source>
</evidence>
<evidence type="ECO:0000256" key="12">
    <source>
        <dbReference type="ARBA" id="ARBA00023180"/>
    </source>
</evidence>
<evidence type="ECO:0000256" key="17">
    <source>
        <dbReference type="PIRSR" id="PIRSR005557-2"/>
    </source>
</evidence>
<dbReference type="Gene3D" id="3.90.1480.20">
    <property type="entry name" value="Glycosyl transferase family 29"/>
    <property type="match status" value="1"/>
</dbReference>
<name>A0AAV7PP35_PLEWA</name>
<dbReference type="InterPro" id="IPR012163">
    <property type="entry name" value="Sialyl_trans"/>
</dbReference>
<dbReference type="PANTHER" id="PTHR45941">
    <property type="entry name" value="ALPHA-N-ACETYLGALACTOSAMINIDE ALPHA-2,6-SIALYLTRANSFERASE 2-LIKE-RELATED"/>
    <property type="match status" value="1"/>
</dbReference>
<dbReference type="EC" id="2.4.3.3" evidence="14"/>
<organism evidence="18 19">
    <name type="scientific">Pleurodeles waltl</name>
    <name type="common">Iberian ribbed newt</name>
    <dbReference type="NCBI Taxonomy" id="8319"/>
    <lineage>
        <taxon>Eukaryota</taxon>
        <taxon>Metazoa</taxon>
        <taxon>Chordata</taxon>
        <taxon>Craniata</taxon>
        <taxon>Vertebrata</taxon>
        <taxon>Euteleostomi</taxon>
        <taxon>Amphibia</taxon>
        <taxon>Batrachia</taxon>
        <taxon>Caudata</taxon>
        <taxon>Salamandroidea</taxon>
        <taxon>Salamandridae</taxon>
        <taxon>Pleurodelinae</taxon>
        <taxon>Pleurodeles</taxon>
    </lineage>
</organism>
<keyword evidence="8" id="KW-1133">Transmembrane helix</keyword>
<dbReference type="InterPro" id="IPR038578">
    <property type="entry name" value="GT29-like_sf"/>
</dbReference>
<keyword evidence="5" id="KW-0808">Transferase</keyword>
<sequence length="329" mass="37498">MIDGHKVFSTMNDSTAKPQNILNLLRTTPTPAKTKRKYTIPPSFNATYIGDVYPEEDESYRITDCPTAMRKKMMATEFAHIYLDKLPLLVWAKHAKPEEYKRLQIYNGCFGWDKVAWDILNETLPLLNTSANGYMFSEWNRKPRAGSPCIRCAAVGNGGILNGSKLGKEIDQHDYVFRVNGAVLNGFEEDVGNRTSFYFFSTNTMMNSLSAYGRDGFKHPPQSKETSYVFLPDHDRDYLLAKAAITHQDVDQGKDKGKRPSKYFGENYTREQFKILHPDFMRYLRNRFLLSNTLKGGSRDIYRPSTGASMLLTAIHACDEVQHALSDLL</sequence>
<evidence type="ECO:0000256" key="13">
    <source>
        <dbReference type="ARBA" id="ARBA00036348"/>
    </source>
</evidence>
<dbReference type="GO" id="GO:0000139">
    <property type="term" value="C:Golgi membrane"/>
    <property type="evidence" value="ECO:0007669"/>
    <property type="project" value="UniProtKB-SubCell"/>
</dbReference>
<accession>A0AAV7PP35</accession>
<dbReference type="GO" id="GO:0001665">
    <property type="term" value="F:alpha-N-acetylgalactosaminide alpha-2,6-sialyltransferase activity"/>
    <property type="evidence" value="ECO:0007669"/>
    <property type="project" value="UniProtKB-EC"/>
</dbReference>
<comment type="caution">
    <text evidence="18">The sequence shown here is derived from an EMBL/GenBank/DDBJ whole genome shotgun (WGS) entry which is preliminary data.</text>
</comment>
<keyword evidence="7" id="KW-0735">Signal-anchor</keyword>
<feature type="disulfide bond" evidence="17">
    <location>
        <begin position="152"/>
        <end position="318"/>
    </location>
</feature>
<dbReference type="AlphaFoldDB" id="A0AAV7PP35"/>
<comment type="subcellular location">
    <subcellularLocation>
        <location evidence="1">Golgi apparatus membrane</location>
        <topology evidence="1">Single-pass type II membrane protein</topology>
    </subcellularLocation>
</comment>
<gene>
    <name evidence="18" type="ORF">NDU88_007472</name>
</gene>
<evidence type="ECO:0000256" key="14">
    <source>
        <dbReference type="ARBA" id="ARBA00039109"/>
    </source>
</evidence>
<evidence type="ECO:0000256" key="10">
    <source>
        <dbReference type="ARBA" id="ARBA00023136"/>
    </source>
</evidence>
<keyword evidence="4" id="KW-0328">Glycosyltransferase</keyword>
<keyword evidence="11" id="KW-1015">Disulfide bond</keyword>
<proteinExistence type="inferred from homology"/>
<keyword evidence="12" id="KW-0325">Glycoprotein</keyword>
<evidence type="ECO:0000256" key="8">
    <source>
        <dbReference type="ARBA" id="ARBA00022989"/>
    </source>
</evidence>
<evidence type="ECO:0000256" key="1">
    <source>
        <dbReference type="ARBA" id="ARBA00004323"/>
    </source>
</evidence>
<evidence type="ECO:0000256" key="5">
    <source>
        <dbReference type="ARBA" id="ARBA00022679"/>
    </source>
</evidence>
<reference evidence="18" key="1">
    <citation type="journal article" date="2022" name="bioRxiv">
        <title>Sequencing and chromosome-scale assembly of the giantPleurodeles waltlgenome.</title>
        <authorList>
            <person name="Brown T."/>
            <person name="Elewa A."/>
            <person name="Iarovenko S."/>
            <person name="Subramanian E."/>
            <person name="Araus A.J."/>
            <person name="Petzold A."/>
            <person name="Susuki M."/>
            <person name="Suzuki K.-i.T."/>
            <person name="Hayashi T."/>
            <person name="Toyoda A."/>
            <person name="Oliveira C."/>
            <person name="Osipova E."/>
            <person name="Leigh N.D."/>
            <person name="Simon A."/>
            <person name="Yun M.H."/>
        </authorList>
    </citation>
    <scope>NUCLEOTIDE SEQUENCE</scope>
    <source>
        <strain evidence="18">20211129_DDA</strain>
        <tissue evidence="18">Liver</tissue>
    </source>
</reference>
<dbReference type="EMBL" id="JANPWB010000011">
    <property type="protein sequence ID" value="KAJ1129101.1"/>
    <property type="molecule type" value="Genomic_DNA"/>
</dbReference>
<keyword evidence="19" id="KW-1185">Reference proteome</keyword>
<evidence type="ECO:0000256" key="7">
    <source>
        <dbReference type="ARBA" id="ARBA00022968"/>
    </source>
</evidence>
<evidence type="ECO:0000313" key="18">
    <source>
        <dbReference type="EMBL" id="KAJ1129101.1"/>
    </source>
</evidence>
<comment type="catalytic activity">
    <reaction evidence="15">
        <text>a 3-O-[N-acetyl-alpha-neuraminyl-(2-&gt;3)-beta-D-galactosyl-(1-&gt;3)-N-acetyl-alpha-D-galactosaminyl]-L-threonyl-[protein] + CMP-N-acetyl-beta-neuraminate = a 3-O-{alpha-Neu5Ac-(2-&gt;3)-beta-D-Gal-(1-&gt;3)-[alpha-Neu5Ac-(2-&gt;6)]-alpha-D-GalNAc}-L-threonyl-[protein] + CMP + H(+)</text>
        <dbReference type="Rhea" id="RHEA:81659"/>
        <dbReference type="Rhea" id="RHEA-COMP:14417"/>
        <dbReference type="Rhea" id="RHEA-COMP:16763"/>
        <dbReference type="ChEBI" id="CHEBI:15378"/>
        <dbReference type="ChEBI" id="CHEBI:57812"/>
        <dbReference type="ChEBI" id="CHEBI:60377"/>
        <dbReference type="ChEBI" id="CHEBI:139598"/>
        <dbReference type="ChEBI" id="CHEBI:156398"/>
    </reaction>
    <physiologicalReaction direction="left-to-right" evidence="15">
        <dbReference type="Rhea" id="RHEA:81660"/>
    </physiologicalReaction>
</comment>
<evidence type="ECO:0000256" key="4">
    <source>
        <dbReference type="ARBA" id="ARBA00022676"/>
    </source>
</evidence>
<evidence type="ECO:0000256" key="11">
    <source>
        <dbReference type="ARBA" id="ARBA00023157"/>
    </source>
</evidence>